<name>X1P390_9ZZZZ</name>
<dbReference type="Pfam" id="PF03063">
    <property type="entry name" value="Prismane"/>
    <property type="match status" value="1"/>
</dbReference>
<dbReference type="GO" id="GO:0051536">
    <property type="term" value="F:iron-sulfur cluster binding"/>
    <property type="evidence" value="ECO:0007669"/>
    <property type="project" value="UniProtKB-KW"/>
</dbReference>
<dbReference type="PANTHER" id="PTHR30109:SF4">
    <property type="entry name" value="CARBON MONOXIDE DEHYDROGENASE"/>
    <property type="match status" value="1"/>
</dbReference>
<evidence type="ECO:0000313" key="4">
    <source>
        <dbReference type="EMBL" id="GAI33475.1"/>
    </source>
</evidence>
<dbReference type="SUPFAM" id="SSF56821">
    <property type="entry name" value="Prismane protein-like"/>
    <property type="match status" value="1"/>
</dbReference>
<dbReference type="EMBL" id="BARV01032342">
    <property type="protein sequence ID" value="GAI33475.1"/>
    <property type="molecule type" value="Genomic_DNA"/>
</dbReference>
<accession>X1P390</accession>
<dbReference type="InterPro" id="IPR004137">
    <property type="entry name" value="HCP/CODH"/>
</dbReference>
<keyword evidence="1" id="KW-0479">Metal-binding</keyword>
<dbReference type="GO" id="GO:0046872">
    <property type="term" value="F:metal ion binding"/>
    <property type="evidence" value="ECO:0007669"/>
    <property type="project" value="UniProtKB-KW"/>
</dbReference>
<keyword evidence="2" id="KW-0408">Iron</keyword>
<dbReference type="PANTHER" id="PTHR30109">
    <property type="entry name" value="HYDROXYLAMINE REDUCTASE"/>
    <property type="match status" value="1"/>
</dbReference>
<feature type="non-terminal residue" evidence="4">
    <location>
        <position position="1"/>
    </location>
</feature>
<evidence type="ECO:0000256" key="3">
    <source>
        <dbReference type="ARBA" id="ARBA00023014"/>
    </source>
</evidence>
<evidence type="ECO:0000256" key="2">
    <source>
        <dbReference type="ARBA" id="ARBA00023004"/>
    </source>
</evidence>
<evidence type="ECO:0008006" key="5">
    <source>
        <dbReference type="Google" id="ProtNLM"/>
    </source>
</evidence>
<protein>
    <recommendedName>
        <fullName evidence="5">Carbon monoxide dehydrogenase</fullName>
    </recommendedName>
</protein>
<dbReference type="AlphaFoldDB" id="X1P390"/>
<comment type="caution">
    <text evidence="4">The sequence shown here is derived from an EMBL/GenBank/DDBJ whole genome shotgun (WGS) entry which is preliminary data.</text>
</comment>
<dbReference type="InterPro" id="IPR016099">
    <property type="entry name" value="Prismane-like_a/b-sand"/>
</dbReference>
<evidence type="ECO:0000256" key="1">
    <source>
        <dbReference type="ARBA" id="ARBA00022723"/>
    </source>
</evidence>
<organism evidence="4">
    <name type="scientific">marine sediment metagenome</name>
    <dbReference type="NCBI Taxonomy" id="412755"/>
    <lineage>
        <taxon>unclassified sequences</taxon>
        <taxon>metagenomes</taxon>
        <taxon>ecological metagenomes</taxon>
    </lineage>
</organism>
<gene>
    <name evidence="4" type="ORF">S06H3_51013</name>
</gene>
<reference evidence="4" key="1">
    <citation type="journal article" date="2014" name="Front. Microbiol.">
        <title>High frequency of phylogenetically diverse reductive dehalogenase-homologous genes in deep subseafloor sedimentary metagenomes.</title>
        <authorList>
            <person name="Kawai M."/>
            <person name="Futagami T."/>
            <person name="Toyoda A."/>
            <person name="Takaki Y."/>
            <person name="Nishi S."/>
            <person name="Hori S."/>
            <person name="Arai W."/>
            <person name="Tsubouchi T."/>
            <person name="Morono Y."/>
            <person name="Uchiyama I."/>
            <person name="Ito T."/>
            <person name="Fujiyama A."/>
            <person name="Inagaki F."/>
            <person name="Takami H."/>
        </authorList>
    </citation>
    <scope>NUCLEOTIDE SEQUENCE</scope>
    <source>
        <strain evidence="4">Expedition CK06-06</strain>
    </source>
</reference>
<keyword evidence="3" id="KW-0411">Iron-sulfur</keyword>
<dbReference type="GO" id="GO:0042542">
    <property type="term" value="P:response to hydrogen peroxide"/>
    <property type="evidence" value="ECO:0007669"/>
    <property type="project" value="TreeGrafter"/>
</dbReference>
<proteinExistence type="predicted"/>
<dbReference type="InterPro" id="IPR011254">
    <property type="entry name" value="Prismane-like_sf"/>
</dbReference>
<dbReference type="GO" id="GO:0050418">
    <property type="term" value="F:hydroxylamine reductase activity"/>
    <property type="evidence" value="ECO:0007669"/>
    <property type="project" value="TreeGrafter"/>
</dbReference>
<dbReference type="Gene3D" id="3.40.50.2030">
    <property type="match status" value="1"/>
</dbReference>
<dbReference type="GO" id="GO:0004601">
    <property type="term" value="F:peroxidase activity"/>
    <property type="evidence" value="ECO:0007669"/>
    <property type="project" value="TreeGrafter"/>
</dbReference>
<sequence length="87" mass="9203">PDLPVAAAAPEYMEQKATIDAFFALALGLYTYVNPVPAVTGALNLVRLLTQDCKQVTGGILSVEKDPVQAANAILAHIEANRKKLGI</sequence>